<keyword evidence="1 3" id="KW-0560">Oxidoreductase</keyword>
<dbReference type="EC" id="1.-.-.-" evidence="3"/>
<gene>
    <name evidence="3" type="ORF">ABOZ73_00505</name>
</gene>
<proteinExistence type="predicted"/>
<reference evidence="3" key="1">
    <citation type="submission" date="2024-06" db="EMBL/GenBank/DDBJ databases">
        <title>Caulobacter inopinatus, sp. nov.</title>
        <authorList>
            <person name="Donachie S.P."/>
        </authorList>
    </citation>
    <scope>NUCLEOTIDE SEQUENCE</scope>
    <source>
        <strain evidence="3">73W</strain>
    </source>
</reference>
<dbReference type="EMBL" id="CP158375">
    <property type="protein sequence ID" value="XDO96946.1"/>
    <property type="molecule type" value="Genomic_DNA"/>
</dbReference>
<name>A0AB39KT15_9CAUL</name>
<dbReference type="AlphaFoldDB" id="A0AB39KT15"/>
<dbReference type="RefSeq" id="WP_369059851.1">
    <property type="nucleotide sequence ID" value="NZ_CP158375.1"/>
</dbReference>
<dbReference type="SUPFAM" id="SSF51905">
    <property type="entry name" value="FAD/NAD(P)-binding domain"/>
    <property type="match status" value="1"/>
</dbReference>
<dbReference type="Gene3D" id="3.30.9.10">
    <property type="entry name" value="D-Amino Acid Oxidase, subunit A, domain 2"/>
    <property type="match status" value="1"/>
</dbReference>
<sequence>MMRHSLWGAVGGGPAPRPSLDGRQDVEIAIVGAGIAGLSLACELAAAGRTVCVVEAVTPGAGALGASAGIIAPQLVRTTPNKVLEKLGPDLGASWLHLVGESGGHLFDLIRTLQIDCDARPYGFIAPARGAAAEQRLQQVLEEWRPFRQDLSVLDAATTQAMTGCRGYGAAVLDASGGGVNPLKLAAGLAARAVEAGAALFHHSPATALERVGTRWRLEAGGGVVEADKIVLCANGGNQFLHPSLDATVLPMRVHELATAPISQRLRASILPGGQSLTDLELDIFSIRFAEGERMVTFYPVKEEASAEAIEAAVNRRLADMLLDYEPVRIEHLWEGVAWINSSLLPRIVALDDGLLAVQACNGRGIATNAIVGREIARMLLSDGRYRPAIAVERPKRIGRVPFMRQAPGLMLRLGRALRQAKSRLLGKES</sequence>
<accession>A0AB39KT15</accession>
<dbReference type="Gene3D" id="3.50.50.60">
    <property type="entry name" value="FAD/NAD(P)-binding domain"/>
    <property type="match status" value="1"/>
</dbReference>
<evidence type="ECO:0000256" key="1">
    <source>
        <dbReference type="ARBA" id="ARBA00023002"/>
    </source>
</evidence>
<dbReference type="PANTHER" id="PTHR13847">
    <property type="entry name" value="SARCOSINE DEHYDROGENASE-RELATED"/>
    <property type="match status" value="1"/>
</dbReference>
<dbReference type="InterPro" id="IPR036188">
    <property type="entry name" value="FAD/NAD-bd_sf"/>
</dbReference>
<protein>
    <submittedName>
        <fullName evidence="3">FAD-binding oxidoreductase</fullName>
        <ecNumber evidence="3">1.-.-.-</ecNumber>
    </submittedName>
</protein>
<organism evidence="3">
    <name type="scientific">Caulobacter sp. 73W</name>
    <dbReference type="NCBI Taxonomy" id="3161137"/>
    <lineage>
        <taxon>Bacteria</taxon>
        <taxon>Pseudomonadati</taxon>
        <taxon>Pseudomonadota</taxon>
        <taxon>Alphaproteobacteria</taxon>
        <taxon>Caulobacterales</taxon>
        <taxon>Caulobacteraceae</taxon>
        <taxon>Caulobacter</taxon>
    </lineage>
</organism>
<evidence type="ECO:0000259" key="2">
    <source>
        <dbReference type="Pfam" id="PF01266"/>
    </source>
</evidence>
<dbReference type="GO" id="GO:0005737">
    <property type="term" value="C:cytoplasm"/>
    <property type="evidence" value="ECO:0007669"/>
    <property type="project" value="TreeGrafter"/>
</dbReference>
<evidence type="ECO:0000313" key="3">
    <source>
        <dbReference type="EMBL" id="XDO96946.1"/>
    </source>
</evidence>
<dbReference type="Pfam" id="PF01266">
    <property type="entry name" value="DAO"/>
    <property type="match status" value="1"/>
</dbReference>
<dbReference type="InterPro" id="IPR006076">
    <property type="entry name" value="FAD-dep_OxRdtase"/>
</dbReference>
<dbReference type="PANTHER" id="PTHR13847:SF281">
    <property type="entry name" value="FAD DEPENDENT OXIDOREDUCTASE DOMAIN-CONTAINING PROTEIN"/>
    <property type="match status" value="1"/>
</dbReference>
<feature type="domain" description="FAD dependent oxidoreductase" evidence="2">
    <location>
        <begin position="28"/>
        <end position="379"/>
    </location>
</feature>
<dbReference type="GO" id="GO:0016491">
    <property type="term" value="F:oxidoreductase activity"/>
    <property type="evidence" value="ECO:0007669"/>
    <property type="project" value="UniProtKB-KW"/>
</dbReference>